<organism evidence="2 3">
    <name type="scientific">Candidatus Lloydbacteria bacterium RIFCSPHIGHO2_02_FULL_51_22</name>
    <dbReference type="NCBI Taxonomy" id="1798663"/>
    <lineage>
        <taxon>Bacteria</taxon>
        <taxon>Candidatus Lloydiibacteriota</taxon>
    </lineage>
</organism>
<sequence length="59" mass="6785">MAKREVEGEEYRDISSPNRSVTAKNRVLCEPEWNFEIGSSMPYTVCRIKIKKASFSMAL</sequence>
<accession>A0A1G2DFK4</accession>
<evidence type="ECO:0000313" key="2">
    <source>
        <dbReference type="EMBL" id="OGZ11578.1"/>
    </source>
</evidence>
<evidence type="ECO:0000256" key="1">
    <source>
        <dbReference type="SAM" id="MobiDB-lite"/>
    </source>
</evidence>
<feature type="compositionally biased region" description="Basic and acidic residues" evidence="1">
    <location>
        <begin position="1"/>
        <end position="13"/>
    </location>
</feature>
<reference evidence="2 3" key="1">
    <citation type="journal article" date="2016" name="Nat. Commun.">
        <title>Thousands of microbial genomes shed light on interconnected biogeochemical processes in an aquifer system.</title>
        <authorList>
            <person name="Anantharaman K."/>
            <person name="Brown C.T."/>
            <person name="Hug L.A."/>
            <person name="Sharon I."/>
            <person name="Castelle C.J."/>
            <person name="Probst A.J."/>
            <person name="Thomas B.C."/>
            <person name="Singh A."/>
            <person name="Wilkins M.J."/>
            <person name="Karaoz U."/>
            <person name="Brodie E.L."/>
            <person name="Williams K.H."/>
            <person name="Hubbard S.S."/>
            <person name="Banfield J.F."/>
        </authorList>
    </citation>
    <scope>NUCLEOTIDE SEQUENCE [LARGE SCALE GENOMIC DNA]</scope>
</reference>
<name>A0A1G2DFK4_9BACT</name>
<comment type="caution">
    <text evidence="2">The sequence shown here is derived from an EMBL/GenBank/DDBJ whole genome shotgun (WGS) entry which is preliminary data.</text>
</comment>
<dbReference type="AlphaFoldDB" id="A0A1G2DFK4"/>
<feature type="region of interest" description="Disordered" evidence="1">
    <location>
        <begin position="1"/>
        <end position="20"/>
    </location>
</feature>
<protein>
    <submittedName>
        <fullName evidence="2">Uncharacterized protein</fullName>
    </submittedName>
</protein>
<proteinExistence type="predicted"/>
<gene>
    <name evidence="2" type="ORF">A3D67_00230</name>
</gene>
<evidence type="ECO:0000313" key="3">
    <source>
        <dbReference type="Proteomes" id="UP000178099"/>
    </source>
</evidence>
<dbReference type="EMBL" id="MHLN01000018">
    <property type="protein sequence ID" value="OGZ11578.1"/>
    <property type="molecule type" value="Genomic_DNA"/>
</dbReference>
<dbReference type="Proteomes" id="UP000178099">
    <property type="component" value="Unassembled WGS sequence"/>
</dbReference>